<evidence type="ECO:0000313" key="3">
    <source>
        <dbReference type="Proteomes" id="UP000094527"/>
    </source>
</evidence>
<reference evidence="2 3" key="1">
    <citation type="journal article" date="2016" name="Genome Biol. Evol.">
        <title>Gene Family Evolution Reflects Adaptation to Soil Environmental Stressors in the Genome of the Collembolan Orchesella cincta.</title>
        <authorList>
            <person name="Faddeeva-Vakhrusheva A."/>
            <person name="Derks M.F."/>
            <person name="Anvar S.Y."/>
            <person name="Agamennone V."/>
            <person name="Suring W."/>
            <person name="Smit S."/>
            <person name="van Straalen N.M."/>
            <person name="Roelofs D."/>
        </authorList>
    </citation>
    <scope>NUCLEOTIDE SEQUENCE [LARGE SCALE GENOMIC DNA]</scope>
    <source>
        <tissue evidence="2">Mixed pool</tissue>
    </source>
</reference>
<organism evidence="2 3">
    <name type="scientific">Orchesella cincta</name>
    <name type="common">Springtail</name>
    <name type="synonym">Podura cincta</name>
    <dbReference type="NCBI Taxonomy" id="48709"/>
    <lineage>
        <taxon>Eukaryota</taxon>
        <taxon>Metazoa</taxon>
        <taxon>Ecdysozoa</taxon>
        <taxon>Arthropoda</taxon>
        <taxon>Hexapoda</taxon>
        <taxon>Collembola</taxon>
        <taxon>Entomobryomorpha</taxon>
        <taxon>Entomobryoidea</taxon>
        <taxon>Orchesellidae</taxon>
        <taxon>Orchesellinae</taxon>
        <taxon>Orchesella</taxon>
    </lineage>
</organism>
<feature type="transmembrane region" description="Helical" evidence="1">
    <location>
        <begin position="21"/>
        <end position="44"/>
    </location>
</feature>
<name>A0A1D2NAB9_ORCCI</name>
<keyword evidence="1" id="KW-0812">Transmembrane</keyword>
<keyword evidence="1" id="KW-0472">Membrane</keyword>
<feature type="transmembrane region" description="Helical" evidence="1">
    <location>
        <begin position="146"/>
        <end position="166"/>
    </location>
</feature>
<dbReference type="AlphaFoldDB" id="A0A1D2NAB9"/>
<evidence type="ECO:0000313" key="2">
    <source>
        <dbReference type="EMBL" id="ODN02200.1"/>
    </source>
</evidence>
<feature type="transmembrane region" description="Helical" evidence="1">
    <location>
        <begin position="116"/>
        <end position="134"/>
    </location>
</feature>
<dbReference type="EMBL" id="LJIJ01000121">
    <property type="protein sequence ID" value="ODN02200.1"/>
    <property type="molecule type" value="Genomic_DNA"/>
</dbReference>
<protein>
    <submittedName>
        <fullName evidence="2">Uncharacterized protein</fullName>
    </submittedName>
</protein>
<feature type="transmembrane region" description="Helical" evidence="1">
    <location>
        <begin position="172"/>
        <end position="189"/>
    </location>
</feature>
<comment type="caution">
    <text evidence="2">The sequence shown here is derived from an EMBL/GenBank/DDBJ whole genome shotgun (WGS) entry which is preliminary data.</text>
</comment>
<sequence length="212" mass="24396">MSQLCWYRVWDGSHERFRRTVFILAVIDLFIISSIITYVGISLWNVAVVPDGPVEQLNHRHTIDNETHSEFNGTAISLCGNDASEDYGCQNVTSKFLDKIAPTPYFALVGRRIAKSIQLIIYTCQLFMTVLLIRGLHWTDTQSMRTWLIVTEIITTIILLVLVLVLFGNFNFISVLITCGYLIYQYIMIRTVARFIRRTEIELTQFGSIVDF</sequence>
<dbReference type="Proteomes" id="UP000094527">
    <property type="component" value="Unassembled WGS sequence"/>
</dbReference>
<keyword evidence="1" id="KW-1133">Transmembrane helix</keyword>
<proteinExistence type="predicted"/>
<accession>A0A1D2NAB9</accession>
<keyword evidence="3" id="KW-1185">Reference proteome</keyword>
<gene>
    <name evidence="2" type="ORF">Ocin01_04485</name>
</gene>
<evidence type="ECO:0000256" key="1">
    <source>
        <dbReference type="SAM" id="Phobius"/>
    </source>
</evidence>